<evidence type="ECO:0000313" key="5">
    <source>
        <dbReference type="EMBL" id="KAJ8355510.1"/>
    </source>
</evidence>
<protein>
    <submittedName>
        <fullName evidence="5">Uncharacterized protein</fullName>
    </submittedName>
</protein>
<dbReference type="GO" id="GO:0006888">
    <property type="term" value="P:endoplasmic reticulum to Golgi vesicle-mediated transport"/>
    <property type="evidence" value="ECO:0007669"/>
    <property type="project" value="TreeGrafter"/>
</dbReference>
<dbReference type="AlphaFoldDB" id="A0A9Q1IWP0"/>
<dbReference type="EMBL" id="JAINUF010000006">
    <property type="protein sequence ID" value="KAJ8355510.1"/>
    <property type="molecule type" value="Genomic_DNA"/>
</dbReference>
<reference evidence="5" key="1">
    <citation type="journal article" date="2023" name="Science">
        <title>Genome structures resolve the early diversification of teleost fishes.</title>
        <authorList>
            <person name="Parey E."/>
            <person name="Louis A."/>
            <person name="Montfort J."/>
            <person name="Bouchez O."/>
            <person name="Roques C."/>
            <person name="Iampietro C."/>
            <person name="Lluch J."/>
            <person name="Castinel A."/>
            <person name="Donnadieu C."/>
            <person name="Desvignes T."/>
            <person name="Floi Bucao C."/>
            <person name="Jouanno E."/>
            <person name="Wen M."/>
            <person name="Mejri S."/>
            <person name="Dirks R."/>
            <person name="Jansen H."/>
            <person name="Henkel C."/>
            <person name="Chen W.J."/>
            <person name="Zahm M."/>
            <person name="Cabau C."/>
            <person name="Klopp C."/>
            <person name="Thompson A.W."/>
            <person name="Robinson-Rechavi M."/>
            <person name="Braasch I."/>
            <person name="Lecointre G."/>
            <person name="Bobe J."/>
            <person name="Postlethwait J.H."/>
            <person name="Berthelot C."/>
            <person name="Roest Crollius H."/>
            <person name="Guiguen Y."/>
        </authorList>
    </citation>
    <scope>NUCLEOTIDE SEQUENCE</scope>
    <source>
        <strain evidence="5">WJC10195</strain>
    </source>
</reference>
<name>A0A9Q1IWP0_SYNKA</name>
<gene>
    <name evidence="5" type="ORF">SKAU_G00183040</name>
</gene>
<evidence type="ECO:0000256" key="1">
    <source>
        <dbReference type="ARBA" id="ARBA00023054"/>
    </source>
</evidence>
<dbReference type="GO" id="GO:0035459">
    <property type="term" value="P:vesicle cargo loading"/>
    <property type="evidence" value="ECO:0007669"/>
    <property type="project" value="TreeGrafter"/>
</dbReference>
<feature type="chain" id="PRO_5040493008" evidence="4">
    <location>
        <begin position="25"/>
        <end position="356"/>
    </location>
</feature>
<sequence length="356" mass="40918">MATILPRCLYFLILLSHLRIPHVAVDNALLEVKPFFRQELTVSQDWRSRNVSECTLAVENRDPITLLSLPPQTLEEHRITGEAGLNRSFSSEAERPAAGGHPFQFHRVLLLVQKRLRTFSDMIIGSLPEAWQPGSTPLAVPLGAVVFTTALEILLFLVFTWRTVCTVKTPVPEVEEERSRYLRKLQAEERKSRKLEERLEALVCDGAALEKEKDQLKAQAEALEQRLQVLDQLCQEKDSILQQKVIQEQVDQQEMETVLNTYKLRVQELRLEKQRAEYSYRRLIEYHQQRAYENLMKACTLEQVLEQERRETGRLRQLLVISVKLAEFQLSANTSAGSDHLSLTPETAFSNKQSAS</sequence>
<evidence type="ECO:0000256" key="3">
    <source>
        <dbReference type="SAM" id="MobiDB-lite"/>
    </source>
</evidence>
<dbReference type="OrthoDB" id="10411566at2759"/>
<evidence type="ECO:0000256" key="4">
    <source>
        <dbReference type="SAM" id="SignalP"/>
    </source>
</evidence>
<keyword evidence="4" id="KW-0732">Signal</keyword>
<proteinExistence type="predicted"/>
<dbReference type="GO" id="GO:0005789">
    <property type="term" value="C:endoplasmic reticulum membrane"/>
    <property type="evidence" value="ECO:0007669"/>
    <property type="project" value="TreeGrafter"/>
</dbReference>
<dbReference type="InterPro" id="IPR051500">
    <property type="entry name" value="cTAGE_MIA/OTOR"/>
</dbReference>
<accession>A0A9Q1IWP0</accession>
<feature type="compositionally biased region" description="Polar residues" evidence="3">
    <location>
        <begin position="344"/>
        <end position="356"/>
    </location>
</feature>
<evidence type="ECO:0000313" key="6">
    <source>
        <dbReference type="Proteomes" id="UP001152622"/>
    </source>
</evidence>
<organism evidence="5 6">
    <name type="scientific">Synaphobranchus kaupii</name>
    <name type="common">Kaup's arrowtooth eel</name>
    <dbReference type="NCBI Taxonomy" id="118154"/>
    <lineage>
        <taxon>Eukaryota</taxon>
        <taxon>Metazoa</taxon>
        <taxon>Chordata</taxon>
        <taxon>Craniata</taxon>
        <taxon>Vertebrata</taxon>
        <taxon>Euteleostomi</taxon>
        <taxon>Actinopterygii</taxon>
        <taxon>Neopterygii</taxon>
        <taxon>Teleostei</taxon>
        <taxon>Anguilliformes</taxon>
        <taxon>Synaphobranchidae</taxon>
        <taxon>Synaphobranchus</taxon>
    </lineage>
</organism>
<dbReference type="Proteomes" id="UP001152622">
    <property type="component" value="Chromosome 6"/>
</dbReference>
<dbReference type="PANTHER" id="PTHR23158">
    <property type="entry name" value="MELANOMA INHIBITORY ACTIVITY-RELATED"/>
    <property type="match status" value="1"/>
</dbReference>
<feature type="coiled-coil region" evidence="2">
    <location>
        <begin position="171"/>
        <end position="279"/>
    </location>
</feature>
<comment type="caution">
    <text evidence="5">The sequence shown here is derived from an EMBL/GenBank/DDBJ whole genome shotgun (WGS) entry which is preliminary data.</text>
</comment>
<feature type="region of interest" description="Disordered" evidence="3">
    <location>
        <begin position="336"/>
        <end position="356"/>
    </location>
</feature>
<dbReference type="GO" id="GO:0009306">
    <property type="term" value="P:protein secretion"/>
    <property type="evidence" value="ECO:0007669"/>
    <property type="project" value="TreeGrafter"/>
</dbReference>
<dbReference type="PANTHER" id="PTHR23158:SF54">
    <property type="entry name" value="TRANSPORT AND GOLGI ORGANIZATION PROTEIN 1 HOMOLOG"/>
    <property type="match status" value="1"/>
</dbReference>
<keyword evidence="6" id="KW-1185">Reference proteome</keyword>
<keyword evidence="1 2" id="KW-0175">Coiled coil</keyword>
<dbReference type="GO" id="GO:0070971">
    <property type="term" value="C:endoplasmic reticulum exit site"/>
    <property type="evidence" value="ECO:0007669"/>
    <property type="project" value="TreeGrafter"/>
</dbReference>
<feature type="signal peptide" evidence="4">
    <location>
        <begin position="1"/>
        <end position="24"/>
    </location>
</feature>
<evidence type="ECO:0000256" key="2">
    <source>
        <dbReference type="SAM" id="Coils"/>
    </source>
</evidence>